<proteinExistence type="predicted"/>
<dbReference type="InterPro" id="IPR005312">
    <property type="entry name" value="DUF1759"/>
</dbReference>
<accession>A0A6S7JQI5</accession>
<name>A0A6S7JQI5_PARCT</name>
<feature type="compositionally biased region" description="Polar residues" evidence="1">
    <location>
        <begin position="499"/>
        <end position="524"/>
    </location>
</feature>
<sequence>MNVEDKKQERSKAKMAVTVAARRLIGAYNRDCEYDILKDSMFELEKVFDDFCVINEEYELIVSDEKYAEHRVVDGEDIMTYRDNVKRCYEEARSVFVSVKTTIEQKARRQSAGPVKVALKNDICRIHELITVVDESFKLENVNMAALQLDKNDLQSILNIICDNMAKLGSIETQEQVNLIQEDVDAIIRAVYNCIRKINLFLHEQQAFVKSLHIETATLPSETNIPPENINTVFPPEINTNIPPEDTETINTMSPPGNQHQHPPENTETINTMSPPGNQHQHPPENTETINTMSPPGNQHQHTPENTETINTMSPPGNQHQHPPETINTNTPPDINTNTPPEDTDTINTMSPPETNTPPETISTTSPSVINTNIPPEPIYTATHPEIIDTPAIETNTIPPMLPINAPPINYSSPFGTQVTTNITKANTPLPTIPGTSTGFCLNTSAQTFIPSTTFHSESSSTSGQTHLSQQCQNPTNLSTGFPPFAMPMGSNLPRVASSYHSSHNQTRSNLSTSPMYTTPSGHQPTVPLINTRPSHQDSTIRLKRMALPTFSGLRKDWPEFKAVWKSMAESASYNKTALAHELKNSVKGEAKHRIKSVFVTKPEAYDIMWEKLECHYGDTTASVQAALEDLQRLKPVKEEDYKALVELVDEVESAYSQLEELNQLNTLTMRDVDNLTDLLPTHLKVDWRRKYRDSSSAEKLQPFTPLMKFLDRERSVVARLAENQHSKKRGNDNARGYSKTFHVERGAKHGQRTYYKCAFPTHRKDTINHTTEQCKEFQKLSISGKDGRYELLKQVNACFKCFGNHRKLNCPKKLPCSSCGSDQHHSLLCIPPKLPKDSGEKSKTGDDGNKELASYTVESDSMALYPIHQATISDSGRKVSVFCDGGSNASYITHRAAERIKAKKVKKLSLDVTTRGNVEKTYNTWQYEFPINTSAGKKVTITAFGMERITGQVSKLDPKVLVKLFPEYDPETLQRKSTHVDVLLGCDYF</sequence>
<dbReference type="PANTHER" id="PTHR47331">
    <property type="entry name" value="PHD-TYPE DOMAIN-CONTAINING PROTEIN"/>
    <property type="match status" value="1"/>
</dbReference>
<feature type="compositionally biased region" description="Low complexity" evidence="1">
    <location>
        <begin position="453"/>
        <end position="471"/>
    </location>
</feature>
<comment type="caution">
    <text evidence="3">The sequence shown here is derived from an EMBL/GenBank/DDBJ whole genome shotgun (WGS) entry which is preliminary data.</text>
</comment>
<dbReference type="Proteomes" id="UP001152795">
    <property type="component" value="Unassembled WGS sequence"/>
</dbReference>
<dbReference type="EMBL" id="CACRXK020019536">
    <property type="protein sequence ID" value="CAB4033767.1"/>
    <property type="molecule type" value="Genomic_DNA"/>
</dbReference>
<evidence type="ECO:0000259" key="2">
    <source>
        <dbReference type="Pfam" id="PF05585"/>
    </source>
</evidence>
<evidence type="ECO:0000313" key="4">
    <source>
        <dbReference type="Proteomes" id="UP001152795"/>
    </source>
</evidence>
<feature type="domain" description="DUF1758" evidence="2">
    <location>
        <begin position="878"/>
        <end position="990"/>
    </location>
</feature>
<dbReference type="PANTHER" id="PTHR47331:SF5">
    <property type="entry name" value="RIBONUCLEASE H"/>
    <property type="match status" value="1"/>
</dbReference>
<feature type="compositionally biased region" description="Polar residues" evidence="1">
    <location>
        <begin position="254"/>
        <end position="321"/>
    </location>
</feature>
<reference evidence="3" key="1">
    <citation type="submission" date="2020-04" db="EMBL/GenBank/DDBJ databases">
        <authorList>
            <person name="Alioto T."/>
            <person name="Alioto T."/>
            <person name="Gomez Garrido J."/>
        </authorList>
    </citation>
    <scope>NUCLEOTIDE SEQUENCE</scope>
    <source>
        <strain evidence="3">A484AB</strain>
    </source>
</reference>
<feature type="region of interest" description="Disordered" evidence="1">
    <location>
        <begin position="453"/>
        <end position="481"/>
    </location>
</feature>
<evidence type="ECO:0000256" key="1">
    <source>
        <dbReference type="SAM" id="MobiDB-lite"/>
    </source>
</evidence>
<protein>
    <recommendedName>
        <fullName evidence="2">DUF1758 domain-containing protein</fullName>
    </recommendedName>
</protein>
<dbReference type="OrthoDB" id="10473615at2759"/>
<feature type="region of interest" description="Disordered" evidence="1">
    <location>
        <begin position="254"/>
        <end position="370"/>
    </location>
</feature>
<gene>
    <name evidence="3" type="ORF">PACLA_8A049856</name>
</gene>
<organism evidence="3 4">
    <name type="scientific">Paramuricea clavata</name>
    <name type="common">Red gorgonian</name>
    <name type="synonym">Violescent sea-whip</name>
    <dbReference type="NCBI Taxonomy" id="317549"/>
    <lineage>
        <taxon>Eukaryota</taxon>
        <taxon>Metazoa</taxon>
        <taxon>Cnidaria</taxon>
        <taxon>Anthozoa</taxon>
        <taxon>Octocorallia</taxon>
        <taxon>Malacalcyonacea</taxon>
        <taxon>Plexauridae</taxon>
        <taxon>Paramuricea</taxon>
    </lineage>
</organism>
<feature type="compositionally biased region" description="Low complexity" evidence="1">
    <location>
        <begin position="324"/>
        <end position="368"/>
    </location>
</feature>
<dbReference type="InterPro" id="IPR008737">
    <property type="entry name" value="DUF1758"/>
</dbReference>
<feature type="non-terminal residue" evidence="3">
    <location>
        <position position="990"/>
    </location>
</feature>
<dbReference type="AlphaFoldDB" id="A0A6S7JQI5"/>
<evidence type="ECO:0000313" key="3">
    <source>
        <dbReference type="EMBL" id="CAB4033767.1"/>
    </source>
</evidence>
<dbReference type="Pfam" id="PF03564">
    <property type="entry name" value="DUF1759"/>
    <property type="match status" value="1"/>
</dbReference>
<feature type="region of interest" description="Disordered" evidence="1">
    <location>
        <begin position="493"/>
        <end position="537"/>
    </location>
</feature>
<keyword evidence="4" id="KW-1185">Reference proteome</keyword>
<dbReference type="Pfam" id="PF05585">
    <property type="entry name" value="DUF1758"/>
    <property type="match status" value="1"/>
</dbReference>